<accession>A0A7Z0CI16</accession>
<keyword evidence="1" id="KW-0472">Membrane</keyword>
<keyword evidence="1" id="KW-1133">Transmembrane helix</keyword>
<organism evidence="2 3">
    <name type="scientific">Demequina lutea</name>
    <dbReference type="NCBI Taxonomy" id="431489"/>
    <lineage>
        <taxon>Bacteria</taxon>
        <taxon>Bacillati</taxon>
        <taxon>Actinomycetota</taxon>
        <taxon>Actinomycetes</taxon>
        <taxon>Micrococcales</taxon>
        <taxon>Demequinaceae</taxon>
        <taxon>Demequina</taxon>
    </lineage>
</organism>
<sequence>MPSPIADVGTALSGGVDTTVSAYTTYVIPALITLAVIAAVVGAVLGAIHSRRNRPKA</sequence>
<evidence type="ECO:0000313" key="2">
    <source>
        <dbReference type="EMBL" id="NYI41414.1"/>
    </source>
</evidence>
<dbReference type="Proteomes" id="UP000547973">
    <property type="component" value="Unassembled WGS sequence"/>
</dbReference>
<dbReference type="EMBL" id="JACBZO010000001">
    <property type="protein sequence ID" value="NYI41414.1"/>
    <property type="molecule type" value="Genomic_DNA"/>
</dbReference>
<evidence type="ECO:0000313" key="3">
    <source>
        <dbReference type="Proteomes" id="UP000547973"/>
    </source>
</evidence>
<gene>
    <name evidence="2" type="ORF">BKA03_001533</name>
</gene>
<evidence type="ECO:0000256" key="1">
    <source>
        <dbReference type="SAM" id="Phobius"/>
    </source>
</evidence>
<name>A0A7Z0CI16_9MICO</name>
<reference evidence="2 3" key="1">
    <citation type="submission" date="2020-07" db="EMBL/GenBank/DDBJ databases">
        <title>Sequencing the genomes of 1000 actinobacteria strains.</title>
        <authorList>
            <person name="Klenk H.-P."/>
        </authorList>
    </citation>
    <scope>NUCLEOTIDE SEQUENCE [LARGE SCALE GENOMIC DNA]</scope>
    <source>
        <strain evidence="2 3">DSM 19970</strain>
    </source>
</reference>
<comment type="caution">
    <text evidence="2">The sequence shown here is derived from an EMBL/GenBank/DDBJ whole genome shotgun (WGS) entry which is preliminary data.</text>
</comment>
<keyword evidence="3" id="KW-1185">Reference proteome</keyword>
<keyword evidence="1" id="KW-0812">Transmembrane</keyword>
<dbReference type="AlphaFoldDB" id="A0A7Z0CI16"/>
<proteinExistence type="predicted"/>
<dbReference type="RefSeq" id="WP_179397815.1">
    <property type="nucleotide sequence ID" value="NZ_JACBZO010000001.1"/>
</dbReference>
<protein>
    <submittedName>
        <fullName evidence="2">Uncharacterized protein</fullName>
    </submittedName>
</protein>
<feature type="transmembrane region" description="Helical" evidence="1">
    <location>
        <begin position="26"/>
        <end position="48"/>
    </location>
</feature>